<feature type="compositionally biased region" description="Basic and acidic residues" evidence="1">
    <location>
        <begin position="271"/>
        <end position="288"/>
    </location>
</feature>
<feature type="compositionally biased region" description="Low complexity" evidence="1">
    <location>
        <begin position="340"/>
        <end position="354"/>
    </location>
</feature>
<dbReference type="Gene3D" id="3.30.160.60">
    <property type="entry name" value="Classic Zinc Finger"/>
    <property type="match status" value="1"/>
</dbReference>
<name>A0A8H4RFG6_9HELO</name>
<protein>
    <recommendedName>
        <fullName evidence="4">C2H2-type domain-containing protein</fullName>
    </recommendedName>
</protein>
<evidence type="ECO:0000313" key="3">
    <source>
        <dbReference type="Proteomes" id="UP000566819"/>
    </source>
</evidence>
<feature type="compositionally biased region" description="Low complexity" evidence="1">
    <location>
        <begin position="321"/>
        <end position="332"/>
    </location>
</feature>
<comment type="caution">
    <text evidence="2">The sequence shown here is derived from an EMBL/GenBank/DDBJ whole genome shotgun (WGS) entry which is preliminary data.</text>
</comment>
<feature type="region of interest" description="Disordered" evidence="1">
    <location>
        <begin position="404"/>
        <end position="432"/>
    </location>
</feature>
<gene>
    <name evidence="2" type="ORF">G7Y89_g9006</name>
</gene>
<feature type="region of interest" description="Disordered" evidence="1">
    <location>
        <begin position="256"/>
        <end position="354"/>
    </location>
</feature>
<evidence type="ECO:0000313" key="2">
    <source>
        <dbReference type="EMBL" id="KAF4629135.1"/>
    </source>
</evidence>
<sequence>MALFSHMGHIISSHFLSAIYIILRSEASVFVYFEYSFQNPLYVPPSTLTAPHPELMDSLYIDSNAEDSRQSRSRSNSYLSSTALQFQGLNIIESASSSSTPQVRPIDTHLSTSFLQQDSKSTPATHISCPSPQQLTPFPLLSESDLDIDWSYLEATGEQSGPTTPFLRVDPVQPYPGHRSSTGTQPNILRSNSFPANMSTLGIQQYDARFDGGIRQSYTWPHFEMNEQFMPQIPSPPLNPSMLTAYDDPKLMPIYARSLSSSPPRASLTPEQRELKRQRDHARRDSKTRARRERSVSNPYVVSQRNSPDLMPRTLPEYSNSLTPSPLLASGPLPGPQPSPALSSSSYLTPYSPQIGDSQTPEIYGPVFTMSPNDFTSSPTFTPMTYSNGGGDAGIQTFISRPHSLSSASDQPHMYQHHPSPKVGSSDSGDHVRVVHSRPKPQCWEHGCNGRQFSTFSNLLRHQREKSGAAAKSSCPNCGAEFTRTTARNGHMAHEKCKQRRNS</sequence>
<reference evidence="2 3" key="1">
    <citation type="submission" date="2020-03" db="EMBL/GenBank/DDBJ databases">
        <title>Draft Genome Sequence of Cudoniella acicularis.</title>
        <authorList>
            <person name="Buettner E."/>
            <person name="Kellner H."/>
        </authorList>
    </citation>
    <scope>NUCLEOTIDE SEQUENCE [LARGE SCALE GENOMIC DNA]</scope>
    <source>
        <strain evidence="2 3">DSM 108380</strain>
    </source>
</reference>
<feature type="compositionally biased region" description="Low complexity" evidence="1">
    <location>
        <begin position="256"/>
        <end position="268"/>
    </location>
</feature>
<organism evidence="2 3">
    <name type="scientific">Cudoniella acicularis</name>
    <dbReference type="NCBI Taxonomy" id="354080"/>
    <lineage>
        <taxon>Eukaryota</taxon>
        <taxon>Fungi</taxon>
        <taxon>Dikarya</taxon>
        <taxon>Ascomycota</taxon>
        <taxon>Pezizomycotina</taxon>
        <taxon>Leotiomycetes</taxon>
        <taxon>Helotiales</taxon>
        <taxon>Tricladiaceae</taxon>
        <taxon>Cudoniella</taxon>
    </lineage>
</organism>
<proteinExistence type="predicted"/>
<evidence type="ECO:0008006" key="4">
    <source>
        <dbReference type="Google" id="ProtNLM"/>
    </source>
</evidence>
<keyword evidence="3" id="KW-1185">Reference proteome</keyword>
<dbReference type="AlphaFoldDB" id="A0A8H4RFG6"/>
<feature type="compositionally biased region" description="Polar residues" evidence="1">
    <location>
        <begin position="296"/>
        <end position="307"/>
    </location>
</feature>
<dbReference type="OrthoDB" id="5366256at2759"/>
<dbReference type="EMBL" id="JAAMPI010000715">
    <property type="protein sequence ID" value="KAF4629135.1"/>
    <property type="molecule type" value="Genomic_DNA"/>
</dbReference>
<dbReference type="Proteomes" id="UP000566819">
    <property type="component" value="Unassembled WGS sequence"/>
</dbReference>
<evidence type="ECO:0000256" key="1">
    <source>
        <dbReference type="SAM" id="MobiDB-lite"/>
    </source>
</evidence>
<accession>A0A8H4RFG6</accession>